<dbReference type="PROSITE" id="PS51782">
    <property type="entry name" value="LYSM"/>
    <property type="match status" value="1"/>
</dbReference>
<reference evidence="2 3" key="2">
    <citation type="submission" date="2015-01" db="EMBL/GenBank/DDBJ databases">
        <authorList>
            <consortium name="NBRP consortium"/>
            <person name="Sawabe T."/>
            <person name="Meirelles P."/>
            <person name="Feng G."/>
            <person name="Sayaka M."/>
            <person name="Hattori M."/>
            <person name="Ohkuma M."/>
        </authorList>
    </citation>
    <scope>NUCLEOTIDE SEQUENCE [LARGE SCALE GENOMIC DNA]</scope>
    <source>
        <strain evidence="2 3">JCM19232</strain>
    </source>
</reference>
<evidence type="ECO:0000259" key="1">
    <source>
        <dbReference type="PROSITE" id="PS51782"/>
    </source>
</evidence>
<dbReference type="InterPro" id="IPR018392">
    <property type="entry name" value="LysM"/>
</dbReference>
<dbReference type="Proteomes" id="UP000031670">
    <property type="component" value="Unassembled WGS sequence"/>
</dbReference>
<dbReference type="InterPro" id="IPR036779">
    <property type="entry name" value="LysM_dom_sf"/>
</dbReference>
<sequence>MQSASAATFDLPEKGSHMVGKLKRHVVESGETFAVLAKDYDVGLLSLMAANRGIDPFLPHDGEVLTIPHQFILPNARHEA</sequence>
<dbReference type="AlphaFoldDB" id="A0A0B8PA21"/>
<accession>A0A0B8PA21</accession>
<gene>
    <name evidence="2" type="ORF">JCM19232_1383</name>
</gene>
<dbReference type="Pfam" id="PF01476">
    <property type="entry name" value="LysM"/>
    <property type="match status" value="1"/>
</dbReference>
<name>A0A0B8PA21_9VIBR</name>
<evidence type="ECO:0000313" key="2">
    <source>
        <dbReference type="EMBL" id="GAM63236.1"/>
    </source>
</evidence>
<comment type="caution">
    <text evidence="2">The sequence shown here is derived from an EMBL/GenBank/DDBJ whole genome shotgun (WGS) entry which is preliminary data.</text>
</comment>
<dbReference type="CDD" id="cd00118">
    <property type="entry name" value="LysM"/>
    <property type="match status" value="1"/>
</dbReference>
<reference evidence="2 3" key="1">
    <citation type="submission" date="2015-01" db="EMBL/GenBank/DDBJ databases">
        <title>Vibrio sp. C5 JCM 19232 whole genome shotgun sequence.</title>
        <authorList>
            <person name="Sawabe T."/>
            <person name="Meirelles P."/>
            <person name="Feng G."/>
            <person name="Sayaka M."/>
            <person name="Hattori M."/>
            <person name="Ohkuma M."/>
        </authorList>
    </citation>
    <scope>NUCLEOTIDE SEQUENCE [LARGE SCALE GENOMIC DNA]</scope>
    <source>
        <strain evidence="2 3">JCM19232</strain>
    </source>
</reference>
<dbReference type="EMBL" id="BBSA01000008">
    <property type="protein sequence ID" value="GAM63236.1"/>
    <property type="molecule type" value="Genomic_DNA"/>
</dbReference>
<proteinExistence type="predicted"/>
<dbReference type="SMART" id="SM00257">
    <property type="entry name" value="LysM"/>
    <property type="match status" value="1"/>
</dbReference>
<evidence type="ECO:0000313" key="3">
    <source>
        <dbReference type="Proteomes" id="UP000031670"/>
    </source>
</evidence>
<organism evidence="2 3">
    <name type="scientific">Vibrio ishigakensis</name>
    <dbReference type="NCBI Taxonomy" id="1481914"/>
    <lineage>
        <taxon>Bacteria</taxon>
        <taxon>Pseudomonadati</taxon>
        <taxon>Pseudomonadota</taxon>
        <taxon>Gammaproteobacteria</taxon>
        <taxon>Vibrionales</taxon>
        <taxon>Vibrionaceae</taxon>
        <taxon>Vibrio</taxon>
    </lineage>
</organism>
<dbReference type="Gene3D" id="3.10.350.10">
    <property type="entry name" value="LysM domain"/>
    <property type="match status" value="1"/>
</dbReference>
<protein>
    <recommendedName>
        <fullName evidence="1">LysM domain-containing protein</fullName>
    </recommendedName>
</protein>
<dbReference type="SUPFAM" id="SSF54106">
    <property type="entry name" value="LysM domain"/>
    <property type="match status" value="1"/>
</dbReference>
<feature type="domain" description="LysM" evidence="1">
    <location>
        <begin position="23"/>
        <end position="67"/>
    </location>
</feature>